<keyword evidence="1" id="KW-0472">Membrane</keyword>
<name>A0ABT9GC01_9GAMM</name>
<evidence type="ECO:0000256" key="1">
    <source>
        <dbReference type="SAM" id="Phobius"/>
    </source>
</evidence>
<sequence>MTLKEIVLEKLNRILNPNFEKKFIGTLLVSGIALISYQRVIQFASSIEIISRNIYVKLSLSSGVDILFVIIGCLMVFASCYLFYIRSNERNERRTNYRSLKKAAPSLIKCLGITS</sequence>
<keyword evidence="1" id="KW-1133">Transmembrane helix</keyword>
<comment type="caution">
    <text evidence="2">The sequence shown here is derived from an EMBL/GenBank/DDBJ whole genome shotgun (WGS) entry which is preliminary data.</text>
</comment>
<keyword evidence="3" id="KW-1185">Reference proteome</keyword>
<evidence type="ECO:0000313" key="2">
    <source>
        <dbReference type="EMBL" id="MDP4483313.1"/>
    </source>
</evidence>
<dbReference type="RefSeq" id="WP_152609349.1">
    <property type="nucleotide sequence ID" value="NZ_JASGWX010000002.1"/>
</dbReference>
<gene>
    <name evidence="2" type="ORF">QDH73_04560</name>
</gene>
<feature type="transmembrane region" description="Helical" evidence="1">
    <location>
        <begin position="23"/>
        <end position="44"/>
    </location>
</feature>
<protein>
    <submittedName>
        <fullName evidence="2">Uncharacterized protein</fullName>
    </submittedName>
</protein>
<accession>A0ABT9GC01</accession>
<evidence type="ECO:0000313" key="3">
    <source>
        <dbReference type="Proteomes" id="UP001242314"/>
    </source>
</evidence>
<reference evidence="2 3" key="1">
    <citation type="submission" date="2023-04" db="EMBL/GenBank/DDBJ databases">
        <title>Novel Pseudoalteromonas species isolated from Pacific coral.</title>
        <authorList>
            <person name="Videau P."/>
            <person name="Shlafstein M.D."/>
            <person name="Oline D.K."/>
            <person name="Strangman W.K."/>
            <person name="Hahnke R.L."/>
            <person name="Saw J.H."/>
            <person name="Ushijima B."/>
        </authorList>
    </citation>
    <scope>NUCLEOTIDE SEQUENCE [LARGE SCALE GENOMIC DNA]</scope>
    <source>
        <strain evidence="2 3">LMG 14908</strain>
    </source>
</reference>
<proteinExistence type="predicted"/>
<keyword evidence="1" id="KW-0812">Transmembrane</keyword>
<dbReference type="Proteomes" id="UP001242314">
    <property type="component" value="Unassembled WGS sequence"/>
</dbReference>
<dbReference type="EMBL" id="JASGWX010000002">
    <property type="protein sequence ID" value="MDP4483313.1"/>
    <property type="molecule type" value="Genomic_DNA"/>
</dbReference>
<feature type="transmembrane region" description="Helical" evidence="1">
    <location>
        <begin position="64"/>
        <end position="84"/>
    </location>
</feature>
<organism evidence="2 3">
    <name type="scientific">Pseudoalteromonas distincta</name>
    <dbReference type="NCBI Taxonomy" id="77608"/>
    <lineage>
        <taxon>Bacteria</taxon>
        <taxon>Pseudomonadati</taxon>
        <taxon>Pseudomonadota</taxon>
        <taxon>Gammaproteobacteria</taxon>
        <taxon>Alteromonadales</taxon>
        <taxon>Pseudoalteromonadaceae</taxon>
        <taxon>Pseudoalteromonas</taxon>
    </lineage>
</organism>